<dbReference type="PANTHER" id="PTHR22976">
    <property type="entry name" value="BIOTIN SYNTHASE"/>
    <property type="match status" value="1"/>
</dbReference>
<keyword evidence="4" id="KW-0408">Iron</keyword>
<dbReference type="GO" id="GO:0051537">
    <property type="term" value="F:2 iron, 2 sulfur cluster binding"/>
    <property type="evidence" value="ECO:0007669"/>
    <property type="project" value="TreeGrafter"/>
</dbReference>
<dbReference type="Gramene" id="GBG59725">
    <property type="protein sequence ID" value="GBG59725"/>
    <property type="gene ID" value="CBR_g54828"/>
</dbReference>
<evidence type="ECO:0000256" key="1">
    <source>
        <dbReference type="ARBA" id="ARBA00022485"/>
    </source>
</evidence>
<dbReference type="GO" id="GO:0051539">
    <property type="term" value="F:4 iron, 4 sulfur cluster binding"/>
    <property type="evidence" value="ECO:0007669"/>
    <property type="project" value="UniProtKB-KW"/>
</dbReference>
<comment type="caution">
    <text evidence="7">The sequence shown here is derived from an EMBL/GenBank/DDBJ whole genome shotgun (WGS) entry which is preliminary data.</text>
</comment>
<keyword evidence="5" id="KW-0411">Iron-sulfur</keyword>
<keyword evidence="1" id="KW-0004">4Fe-4S</keyword>
<sequence length="243" mass="26696">MMVASRPCRNCILPLPLCRLPGAVEGSISTLCGGSLISRRRFNNGSHRGHDGFYPSNWTERKEQATSARCFAAMAEQFTAPAAGQSMTRANQSTVPPAGQATVVNGLTSAASSAAEDALVSEPRHDWTREEIRAIYESPLMDLIFNAAQVHRRAHRFREVQQCTLLSIKTGGCSEDCSYCPQSSRYATSVKAERMLEEDIVLEAARKAKEGGSTRFCMGAAWRDNVGRKTSFNKILGYVKEIR</sequence>
<dbReference type="GO" id="GO:0009102">
    <property type="term" value="P:biotin biosynthetic process"/>
    <property type="evidence" value="ECO:0007669"/>
    <property type="project" value="InterPro"/>
</dbReference>
<evidence type="ECO:0000256" key="2">
    <source>
        <dbReference type="ARBA" id="ARBA00022691"/>
    </source>
</evidence>
<keyword evidence="3" id="KW-0479">Metal-binding</keyword>
<dbReference type="STRING" id="69332.A0A388JPL0"/>
<dbReference type="GO" id="GO:0046872">
    <property type="term" value="F:metal ion binding"/>
    <property type="evidence" value="ECO:0007669"/>
    <property type="project" value="UniProtKB-KW"/>
</dbReference>
<dbReference type="PROSITE" id="PS51918">
    <property type="entry name" value="RADICAL_SAM"/>
    <property type="match status" value="1"/>
</dbReference>
<proteinExistence type="predicted"/>
<feature type="domain" description="Radical SAM core" evidence="6">
    <location>
        <begin position="158"/>
        <end position="243"/>
    </location>
</feature>
<dbReference type="GO" id="GO:0005739">
    <property type="term" value="C:mitochondrion"/>
    <property type="evidence" value="ECO:0007669"/>
    <property type="project" value="TreeGrafter"/>
</dbReference>
<keyword evidence="8" id="KW-1185">Reference proteome</keyword>
<dbReference type="PANTHER" id="PTHR22976:SF2">
    <property type="entry name" value="BIOTIN SYNTHASE, MITOCHONDRIAL"/>
    <property type="match status" value="1"/>
</dbReference>
<accession>A0A388JPL0</accession>
<evidence type="ECO:0000256" key="5">
    <source>
        <dbReference type="ARBA" id="ARBA00023014"/>
    </source>
</evidence>
<dbReference type="AlphaFoldDB" id="A0A388JPL0"/>
<gene>
    <name evidence="7" type="ORF">CBR_g54828</name>
</gene>
<name>A0A388JPL0_CHABU</name>
<dbReference type="GO" id="GO:0004076">
    <property type="term" value="F:biotin synthase activity"/>
    <property type="evidence" value="ECO:0007669"/>
    <property type="project" value="InterPro"/>
</dbReference>
<dbReference type="Gene3D" id="3.20.20.70">
    <property type="entry name" value="Aldolase class I"/>
    <property type="match status" value="1"/>
</dbReference>
<evidence type="ECO:0000256" key="3">
    <source>
        <dbReference type="ARBA" id="ARBA00022723"/>
    </source>
</evidence>
<protein>
    <recommendedName>
        <fullName evidence="6">Radical SAM core domain-containing protein</fullName>
    </recommendedName>
</protein>
<dbReference type="EMBL" id="BFEA01000006">
    <property type="protein sequence ID" value="GBG59725.1"/>
    <property type="molecule type" value="Genomic_DNA"/>
</dbReference>
<dbReference type="SUPFAM" id="SSF102114">
    <property type="entry name" value="Radical SAM enzymes"/>
    <property type="match status" value="1"/>
</dbReference>
<evidence type="ECO:0000313" key="7">
    <source>
        <dbReference type="EMBL" id="GBG59725.1"/>
    </source>
</evidence>
<dbReference type="OrthoDB" id="2414104at2759"/>
<dbReference type="Proteomes" id="UP000265515">
    <property type="component" value="Unassembled WGS sequence"/>
</dbReference>
<dbReference type="InterPro" id="IPR058240">
    <property type="entry name" value="rSAM_sf"/>
</dbReference>
<reference evidence="7 8" key="1">
    <citation type="journal article" date="2018" name="Cell">
        <title>The Chara Genome: Secondary Complexity and Implications for Plant Terrestrialization.</title>
        <authorList>
            <person name="Nishiyama T."/>
            <person name="Sakayama H."/>
            <person name="Vries J.D."/>
            <person name="Buschmann H."/>
            <person name="Saint-Marcoux D."/>
            <person name="Ullrich K.K."/>
            <person name="Haas F.B."/>
            <person name="Vanderstraeten L."/>
            <person name="Becker D."/>
            <person name="Lang D."/>
            <person name="Vosolsobe S."/>
            <person name="Rombauts S."/>
            <person name="Wilhelmsson P.K.I."/>
            <person name="Janitza P."/>
            <person name="Kern R."/>
            <person name="Heyl A."/>
            <person name="Rumpler F."/>
            <person name="Villalobos L.I.A.C."/>
            <person name="Clay J.M."/>
            <person name="Skokan R."/>
            <person name="Toyoda A."/>
            <person name="Suzuki Y."/>
            <person name="Kagoshima H."/>
            <person name="Schijlen E."/>
            <person name="Tajeshwar N."/>
            <person name="Catarino B."/>
            <person name="Hetherington A.J."/>
            <person name="Saltykova A."/>
            <person name="Bonnot C."/>
            <person name="Breuninger H."/>
            <person name="Symeonidi A."/>
            <person name="Radhakrishnan G.V."/>
            <person name="Van Nieuwerburgh F."/>
            <person name="Deforce D."/>
            <person name="Chang C."/>
            <person name="Karol K.G."/>
            <person name="Hedrich R."/>
            <person name="Ulvskov P."/>
            <person name="Glockner G."/>
            <person name="Delwiche C.F."/>
            <person name="Petrasek J."/>
            <person name="Van de Peer Y."/>
            <person name="Friml J."/>
            <person name="Beilby M."/>
            <person name="Dolan L."/>
            <person name="Kohara Y."/>
            <person name="Sugano S."/>
            <person name="Fujiyama A."/>
            <person name="Delaux P.-M."/>
            <person name="Quint M."/>
            <person name="TheiBen G."/>
            <person name="Hagemann M."/>
            <person name="Harholt J."/>
            <person name="Dunand C."/>
            <person name="Zachgo S."/>
            <person name="Langdale J."/>
            <person name="Maumus F."/>
            <person name="Straeten D.V.D."/>
            <person name="Gould S.B."/>
            <person name="Rensing S.A."/>
        </authorList>
    </citation>
    <scope>NUCLEOTIDE SEQUENCE [LARGE SCALE GENOMIC DNA]</scope>
    <source>
        <strain evidence="7 8">S276</strain>
    </source>
</reference>
<dbReference type="InterPro" id="IPR007197">
    <property type="entry name" value="rSAM"/>
</dbReference>
<keyword evidence="2" id="KW-0949">S-adenosyl-L-methionine</keyword>
<dbReference type="InterPro" id="IPR013785">
    <property type="entry name" value="Aldolase_TIM"/>
</dbReference>
<dbReference type="InterPro" id="IPR002684">
    <property type="entry name" value="Biotin_synth/BioAB"/>
</dbReference>
<evidence type="ECO:0000259" key="6">
    <source>
        <dbReference type="PROSITE" id="PS51918"/>
    </source>
</evidence>
<evidence type="ECO:0000313" key="8">
    <source>
        <dbReference type="Proteomes" id="UP000265515"/>
    </source>
</evidence>
<evidence type="ECO:0000256" key="4">
    <source>
        <dbReference type="ARBA" id="ARBA00023004"/>
    </source>
</evidence>
<organism evidence="7 8">
    <name type="scientific">Chara braunii</name>
    <name type="common">Braun's stonewort</name>
    <dbReference type="NCBI Taxonomy" id="69332"/>
    <lineage>
        <taxon>Eukaryota</taxon>
        <taxon>Viridiplantae</taxon>
        <taxon>Streptophyta</taxon>
        <taxon>Charophyceae</taxon>
        <taxon>Charales</taxon>
        <taxon>Characeae</taxon>
        <taxon>Chara</taxon>
    </lineage>
</organism>